<dbReference type="GO" id="GO:0005829">
    <property type="term" value="C:cytosol"/>
    <property type="evidence" value="ECO:0007669"/>
    <property type="project" value="TreeGrafter"/>
</dbReference>
<gene>
    <name evidence="2" type="ORF">S01H4_57891</name>
</gene>
<dbReference type="InterPro" id="IPR017508">
    <property type="entry name" value="HipA_N1"/>
</dbReference>
<dbReference type="InterPro" id="IPR052028">
    <property type="entry name" value="HipA_Ser/Thr_kinase"/>
</dbReference>
<name>X1EQ22_9ZZZZ</name>
<dbReference type="AlphaFoldDB" id="X1EQ22"/>
<feature type="non-terminal residue" evidence="2">
    <location>
        <position position="1"/>
    </location>
</feature>
<organism evidence="2">
    <name type="scientific">marine sediment metagenome</name>
    <dbReference type="NCBI Taxonomy" id="412755"/>
    <lineage>
        <taxon>unclassified sequences</taxon>
        <taxon>metagenomes</taxon>
        <taxon>ecological metagenomes</taxon>
    </lineage>
</organism>
<reference evidence="2" key="1">
    <citation type="journal article" date="2014" name="Front. Microbiol.">
        <title>High frequency of phylogenetically diverse reductive dehalogenase-homologous genes in deep subseafloor sedimentary metagenomes.</title>
        <authorList>
            <person name="Kawai M."/>
            <person name="Futagami T."/>
            <person name="Toyoda A."/>
            <person name="Takaki Y."/>
            <person name="Nishi S."/>
            <person name="Hori S."/>
            <person name="Arai W."/>
            <person name="Tsubouchi T."/>
            <person name="Morono Y."/>
            <person name="Uchiyama I."/>
            <person name="Ito T."/>
            <person name="Fujiyama A."/>
            <person name="Inagaki F."/>
            <person name="Takami H."/>
        </authorList>
    </citation>
    <scope>NUCLEOTIDE SEQUENCE</scope>
    <source>
        <strain evidence="2">Expedition CK06-06</strain>
    </source>
</reference>
<dbReference type="Pfam" id="PF13657">
    <property type="entry name" value="Couple_hipA"/>
    <property type="match status" value="1"/>
</dbReference>
<feature type="non-terminal residue" evidence="2">
    <location>
        <position position="225"/>
    </location>
</feature>
<protein>
    <recommendedName>
        <fullName evidence="1">HipA N-terminal subdomain 1 domain-containing protein</fullName>
    </recommendedName>
</protein>
<dbReference type="PANTHER" id="PTHR37419:SF8">
    <property type="entry name" value="TOXIN YJJJ"/>
    <property type="match status" value="1"/>
</dbReference>
<proteinExistence type="predicted"/>
<feature type="domain" description="HipA N-terminal subdomain 1" evidence="1">
    <location>
        <begin position="39"/>
        <end position="135"/>
    </location>
</feature>
<accession>X1EQ22</accession>
<dbReference type="EMBL" id="BART01033757">
    <property type="protein sequence ID" value="GAH10753.1"/>
    <property type="molecule type" value="Genomic_DNA"/>
</dbReference>
<evidence type="ECO:0000259" key="1">
    <source>
        <dbReference type="Pfam" id="PF13657"/>
    </source>
</evidence>
<comment type="caution">
    <text evidence="2">The sequence shown here is derived from an EMBL/GenBank/DDBJ whole genome shotgun (WGS) entry which is preliminary data.</text>
</comment>
<dbReference type="PANTHER" id="PTHR37419">
    <property type="entry name" value="SERINE/THREONINE-PROTEIN KINASE TOXIN HIPA"/>
    <property type="match status" value="1"/>
</dbReference>
<dbReference type="GO" id="GO:0004674">
    <property type="term" value="F:protein serine/threonine kinase activity"/>
    <property type="evidence" value="ECO:0007669"/>
    <property type="project" value="TreeGrafter"/>
</dbReference>
<sequence>NVKIKFNEYDILQKIPMVNSKQSNAYIWLWLPGAREPTLCGQITAENQHHVFAYHSTYLARSDAIALDPVELPLIPGRQRSDYDIHRALRDAAPDSWGRRVILYQQQLSPNTYEEFTEIAFLLASDVNRIGALHFQSTNSHYESIDVPNVTLEQLQQVTQKIELGAPIPSTLYAALFHGTSIGGARPKAFLNDYELPIKKQYIAKFSSQTDFFPIVKAEFAAMQL</sequence>
<evidence type="ECO:0000313" key="2">
    <source>
        <dbReference type="EMBL" id="GAH10753.1"/>
    </source>
</evidence>